<dbReference type="GO" id="GO:0000160">
    <property type="term" value="P:phosphorelay signal transduction system"/>
    <property type="evidence" value="ECO:0007669"/>
    <property type="project" value="InterPro"/>
</dbReference>
<dbReference type="SUPFAM" id="SSF52172">
    <property type="entry name" value="CheY-like"/>
    <property type="match status" value="1"/>
</dbReference>
<dbReference type="Pfam" id="PF00072">
    <property type="entry name" value="Response_reg"/>
    <property type="match status" value="1"/>
</dbReference>
<evidence type="ECO:0000313" key="4">
    <source>
        <dbReference type="EMBL" id="MBM3224525.1"/>
    </source>
</evidence>
<dbReference type="InterPro" id="IPR036457">
    <property type="entry name" value="PPM-type-like_dom_sf"/>
</dbReference>
<sequence>MSTTILIVDDVRLNRRMLMAMLRHEGYVFLEAANGQEAVDLALSHLPDLIILDIVMPVLDGYAACNLVKQHELGKDIPIIFLTSLDDQSTKVKCLNTGAVDYITKPFHKDEVLSRVKNQLRLQHITKALITTNQALREKQRSLDEDLQAAAHIQQSLILKQPPLLRQLQVAWRHLPCERISGDIFNIYQLDEDHCALFMLDVCGHGISAAMVTVSVSQSLAPQTGYLLKQRRQPPQHYMITSPVEVLTQLDTEYPLERFGRHFTLVYLVLNCRTGQLRYSSAAHPPPLLLRRDGEVIPLTAGGPVIGLGDLVPFEEGEVWLVPGERRFLYTDGIIELMNPQEEMFGEPRLTAVLRASQGAPVHTVCDQLIEALFAYGAGTPPQDDMSVLALEYQGQ</sequence>
<keyword evidence="2" id="KW-0597">Phosphoprotein</keyword>
<dbReference type="InterPro" id="IPR001932">
    <property type="entry name" value="PPM-type_phosphatase-like_dom"/>
</dbReference>
<protein>
    <submittedName>
        <fullName evidence="4">Fused response regulator/phosphatase</fullName>
    </submittedName>
</protein>
<dbReference type="SUPFAM" id="SSF81606">
    <property type="entry name" value="PP2C-like"/>
    <property type="match status" value="1"/>
</dbReference>
<dbReference type="PANTHER" id="PTHR43156">
    <property type="entry name" value="STAGE II SPORULATION PROTEIN E-RELATED"/>
    <property type="match status" value="1"/>
</dbReference>
<evidence type="ECO:0000259" key="3">
    <source>
        <dbReference type="PROSITE" id="PS50110"/>
    </source>
</evidence>
<dbReference type="InterPro" id="IPR052016">
    <property type="entry name" value="Bact_Sigma-Reg"/>
</dbReference>
<evidence type="ECO:0000256" key="1">
    <source>
        <dbReference type="ARBA" id="ARBA00022801"/>
    </source>
</evidence>
<dbReference type="Gene3D" id="3.60.40.10">
    <property type="entry name" value="PPM-type phosphatase domain"/>
    <property type="match status" value="1"/>
</dbReference>
<feature type="modified residue" description="4-aspartylphosphate" evidence="2">
    <location>
        <position position="53"/>
    </location>
</feature>
<dbReference type="InterPro" id="IPR011006">
    <property type="entry name" value="CheY-like_superfamily"/>
</dbReference>
<dbReference type="Pfam" id="PF07228">
    <property type="entry name" value="SpoIIE"/>
    <property type="match status" value="1"/>
</dbReference>
<dbReference type="PROSITE" id="PS50110">
    <property type="entry name" value="RESPONSE_REGULATORY"/>
    <property type="match status" value="1"/>
</dbReference>
<name>A0A937W2I6_UNCTE</name>
<dbReference type="Proteomes" id="UP000712673">
    <property type="component" value="Unassembled WGS sequence"/>
</dbReference>
<dbReference type="SMART" id="SM00331">
    <property type="entry name" value="PP2C_SIG"/>
    <property type="match status" value="1"/>
</dbReference>
<keyword evidence="1" id="KW-0378">Hydrolase</keyword>
<dbReference type="Gene3D" id="3.40.50.2300">
    <property type="match status" value="1"/>
</dbReference>
<accession>A0A937W2I6</accession>
<feature type="domain" description="Response regulatory" evidence="3">
    <location>
        <begin position="4"/>
        <end position="120"/>
    </location>
</feature>
<dbReference type="AlphaFoldDB" id="A0A937W2I6"/>
<evidence type="ECO:0000256" key="2">
    <source>
        <dbReference type="PROSITE-ProRule" id="PRU00169"/>
    </source>
</evidence>
<dbReference type="InterPro" id="IPR001789">
    <property type="entry name" value="Sig_transdc_resp-reg_receiver"/>
</dbReference>
<proteinExistence type="predicted"/>
<reference evidence="4" key="1">
    <citation type="submission" date="2019-03" db="EMBL/GenBank/DDBJ databases">
        <title>Lake Tanganyika Metagenome-Assembled Genomes (MAGs).</title>
        <authorList>
            <person name="Tran P."/>
        </authorList>
    </citation>
    <scope>NUCLEOTIDE SEQUENCE</scope>
    <source>
        <strain evidence="4">K_DeepCast_65m_m2_066</strain>
    </source>
</reference>
<comment type="caution">
    <text evidence="4">The sequence shown here is derived from an EMBL/GenBank/DDBJ whole genome shotgun (WGS) entry which is preliminary data.</text>
</comment>
<dbReference type="SMART" id="SM00448">
    <property type="entry name" value="REC"/>
    <property type="match status" value="1"/>
</dbReference>
<organism evidence="4 5">
    <name type="scientific">Tectimicrobiota bacterium</name>
    <dbReference type="NCBI Taxonomy" id="2528274"/>
    <lineage>
        <taxon>Bacteria</taxon>
        <taxon>Pseudomonadati</taxon>
        <taxon>Nitrospinota/Tectimicrobiota group</taxon>
        <taxon>Candidatus Tectimicrobiota</taxon>
    </lineage>
</organism>
<dbReference type="EMBL" id="VGLS01000346">
    <property type="protein sequence ID" value="MBM3224525.1"/>
    <property type="molecule type" value="Genomic_DNA"/>
</dbReference>
<gene>
    <name evidence="4" type="ORF">FJZ47_12085</name>
</gene>
<evidence type="ECO:0000313" key="5">
    <source>
        <dbReference type="Proteomes" id="UP000712673"/>
    </source>
</evidence>
<dbReference type="PANTHER" id="PTHR43156:SF2">
    <property type="entry name" value="STAGE II SPORULATION PROTEIN E"/>
    <property type="match status" value="1"/>
</dbReference>
<dbReference type="GO" id="GO:0016791">
    <property type="term" value="F:phosphatase activity"/>
    <property type="evidence" value="ECO:0007669"/>
    <property type="project" value="TreeGrafter"/>
</dbReference>